<protein>
    <submittedName>
        <fullName evidence="1">Uncharacterized protein</fullName>
    </submittedName>
</protein>
<dbReference type="Gene3D" id="2.20.110.10">
    <property type="entry name" value="Histone H3 K4-specific methyltransferase SET7/9 N-terminal domain"/>
    <property type="match status" value="1"/>
</dbReference>
<name>A0A382UAX0_9ZZZZ</name>
<dbReference type="EMBL" id="UINC01142595">
    <property type="protein sequence ID" value="SVD31025.1"/>
    <property type="molecule type" value="Genomic_DNA"/>
</dbReference>
<dbReference type="SUPFAM" id="SSF82185">
    <property type="entry name" value="Histone H3 K4-specific methyltransferase SET7/9 N-terminal domain"/>
    <property type="match status" value="1"/>
</dbReference>
<proteinExistence type="predicted"/>
<feature type="non-terminal residue" evidence="1">
    <location>
        <position position="1"/>
    </location>
</feature>
<gene>
    <name evidence="1" type="ORF">METZ01_LOCUS383879</name>
</gene>
<sequence>LVNGMSEGPARALYADGRKQWEGHIVQGSLVGTSMEWSEDGLIRTESVFEKGRSVSKTKHGTARLKSKLAVLWAEREQMDKTVWRPEVESQEREKTFVKLWDDLREASHDWKPLEQFAFQSLKIGELGDVSFHDWGIERREMGKSSIALDHAGWLEMIRKWRDKSIRLVETEWHQESYEPGKNVEPPKSVFRVVAHVVDEPGQTRHILRGTLRVTWSSKKSTDDLYATEKIVMEGLTVLSRKGEVPFVTEKVINVSRDNPAVNRVQSGGGLDLFARVDPPTLVLQDLNGDHLPEV</sequence>
<reference evidence="1" key="1">
    <citation type="submission" date="2018-05" db="EMBL/GenBank/DDBJ databases">
        <authorList>
            <person name="Lanie J.A."/>
            <person name="Ng W.-L."/>
            <person name="Kazmierczak K.M."/>
            <person name="Andrzejewski T.M."/>
            <person name="Davidsen T.M."/>
            <person name="Wayne K.J."/>
            <person name="Tettelin H."/>
            <person name="Glass J.I."/>
            <person name="Rusch D."/>
            <person name="Podicherti R."/>
            <person name="Tsui H.-C.T."/>
            <person name="Winkler M.E."/>
        </authorList>
    </citation>
    <scope>NUCLEOTIDE SEQUENCE</scope>
</reference>
<accession>A0A382UAX0</accession>
<evidence type="ECO:0000313" key="1">
    <source>
        <dbReference type="EMBL" id="SVD31025.1"/>
    </source>
</evidence>
<feature type="non-terminal residue" evidence="1">
    <location>
        <position position="295"/>
    </location>
</feature>
<dbReference type="AlphaFoldDB" id="A0A382UAX0"/>
<organism evidence="1">
    <name type="scientific">marine metagenome</name>
    <dbReference type="NCBI Taxonomy" id="408172"/>
    <lineage>
        <taxon>unclassified sequences</taxon>
        <taxon>metagenomes</taxon>
        <taxon>ecological metagenomes</taxon>
    </lineage>
</organism>